<dbReference type="PANTHER" id="PTHR11614">
    <property type="entry name" value="PHOSPHOLIPASE-RELATED"/>
    <property type="match status" value="1"/>
</dbReference>
<name>A0A4R8S599_9MYCO</name>
<dbReference type="GO" id="GO:0016787">
    <property type="term" value="F:hydrolase activity"/>
    <property type="evidence" value="ECO:0007669"/>
    <property type="project" value="UniProtKB-KW"/>
</dbReference>
<protein>
    <submittedName>
        <fullName evidence="2">Alpha/beta hydrolase family protein</fullName>
    </submittedName>
</protein>
<dbReference type="InterPro" id="IPR022742">
    <property type="entry name" value="Hydrolase_4"/>
</dbReference>
<dbReference type="SUPFAM" id="SSF53474">
    <property type="entry name" value="alpha/beta-Hydrolases"/>
    <property type="match status" value="1"/>
</dbReference>
<evidence type="ECO:0000259" key="1">
    <source>
        <dbReference type="Pfam" id="PF12146"/>
    </source>
</evidence>
<organism evidence="2 3">
    <name type="scientific">Mycobacteroides salmoniphilum</name>
    <dbReference type="NCBI Taxonomy" id="404941"/>
    <lineage>
        <taxon>Bacteria</taxon>
        <taxon>Bacillati</taxon>
        <taxon>Actinomycetota</taxon>
        <taxon>Actinomycetes</taxon>
        <taxon>Mycobacteriales</taxon>
        <taxon>Mycobacteriaceae</taxon>
        <taxon>Mycobacteroides</taxon>
    </lineage>
</organism>
<comment type="caution">
    <text evidence="2">The sequence shown here is derived from an EMBL/GenBank/DDBJ whole genome shotgun (WGS) entry which is preliminary data.</text>
</comment>
<feature type="domain" description="Serine aminopeptidase S33" evidence="1">
    <location>
        <begin position="45"/>
        <end position="174"/>
    </location>
</feature>
<sequence>MPVTWESDVLDGYLRQTIELGIDPDGEGVITATLVRPEIQPDTGRAVLMVHGYTDYFFHTKLAEHFLARGYRFFALDLRKCGRSRRVHQTPHYISDLSLYDAELNAAVNIITGEAGGPNTGAPLLIYGHSAGGLIVSLWLNRLRVADGLNDRGLSGLILNSPWLDLQGRPFLRSGGTTAAVKAISRFRAKQAIPLPHEGAYGASLHKDFHGEFDYNLEWKPVGGFPVRFGWISAIRHGHAELHRGLDVGVPNLILRSDRSLPGDVDPAAALHGDAVLDVQQIARWAGCIGNYQRIIPVPDAKHDVFLSVTEPRLRAYQELNSWLDWYEAGS</sequence>
<dbReference type="Pfam" id="PF12146">
    <property type="entry name" value="Hydrolase_4"/>
    <property type="match status" value="1"/>
</dbReference>
<proteinExistence type="predicted"/>
<dbReference type="EMBL" id="PECH01000004">
    <property type="protein sequence ID" value="TDZ86075.1"/>
    <property type="molecule type" value="Genomic_DNA"/>
</dbReference>
<keyword evidence="2" id="KW-0378">Hydrolase</keyword>
<accession>A0A4R8S599</accession>
<dbReference type="AlphaFoldDB" id="A0A4R8S599"/>
<dbReference type="RefSeq" id="WP_191989008.1">
    <property type="nucleotide sequence ID" value="NZ_PECH01000004.1"/>
</dbReference>
<dbReference type="Proteomes" id="UP000295117">
    <property type="component" value="Unassembled WGS sequence"/>
</dbReference>
<evidence type="ECO:0000313" key="3">
    <source>
        <dbReference type="Proteomes" id="UP000295117"/>
    </source>
</evidence>
<evidence type="ECO:0000313" key="2">
    <source>
        <dbReference type="EMBL" id="TDZ86075.1"/>
    </source>
</evidence>
<dbReference type="Gene3D" id="3.40.50.1820">
    <property type="entry name" value="alpha/beta hydrolase"/>
    <property type="match status" value="1"/>
</dbReference>
<reference evidence="2 3" key="1">
    <citation type="journal article" date="2019" name="Sci. Rep.">
        <title>Extended insight into the Mycobacterium chelonae-abscessus complex through whole genome sequencing of Mycobacterium salmoniphilum outbreak and Mycobacterium salmoniphilum-like strains.</title>
        <authorList>
            <person name="Behra P.R.K."/>
            <person name="Das S."/>
            <person name="Pettersson B.M.F."/>
            <person name="Shirreff L."/>
            <person name="DuCote T."/>
            <person name="Jacobsson K.G."/>
            <person name="Ennis D.G."/>
            <person name="Kirsebom L.A."/>
        </authorList>
    </citation>
    <scope>NUCLEOTIDE SEQUENCE [LARGE SCALE GENOMIC DNA]</scope>
    <source>
        <strain evidence="2 3">DE 4585</strain>
    </source>
</reference>
<dbReference type="InterPro" id="IPR029058">
    <property type="entry name" value="AB_hydrolase_fold"/>
</dbReference>
<gene>
    <name evidence="2" type="ORF">DE4585_01398</name>
</gene>
<dbReference type="InterPro" id="IPR051044">
    <property type="entry name" value="MAG_DAG_Lipase"/>
</dbReference>